<feature type="signal peptide" evidence="1">
    <location>
        <begin position="1"/>
        <end position="18"/>
    </location>
</feature>
<evidence type="ECO:0000313" key="2">
    <source>
        <dbReference type="EMBL" id="KAE8361566.1"/>
    </source>
</evidence>
<feature type="chain" id="PRO_5024938790" evidence="1">
    <location>
        <begin position="19"/>
        <end position="111"/>
    </location>
</feature>
<dbReference type="EMBL" id="ML737731">
    <property type="protein sequence ID" value="KAE8361566.1"/>
    <property type="molecule type" value="Genomic_DNA"/>
</dbReference>
<gene>
    <name evidence="2" type="ORF">BDV27DRAFT_132945</name>
</gene>
<dbReference type="Proteomes" id="UP000326268">
    <property type="component" value="Unassembled WGS sequence"/>
</dbReference>
<dbReference type="PROSITE" id="PS51257">
    <property type="entry name" value="PROKAR_LIPOPROTEIN"/>
    <property type="match status" value="1"/>
</dbReference>
<keyword evidence="3" id="KW-1185">Reference proteome</keyword>
<evidence type="ECO:0000313" key="3">
    <source>
        <dbReference type="Proteomes" id="UP000326268"/>
    </source>
</evidence>
<dbReference type="RefSeq" id="XP_031924647.1">
    <property type="nucleotide sequence ID" value="XM_032067985.1"/>
</dbReference>
<sequence length="111" mass="11281">MHLKTILVVLAAASTASAACTSTEVETCSKECTCHCTFTLAVASNNPGCPNPPNNHFNCPAGQPFTKTVGCGEPCDCESSCPGQAPAPICSVGQPACDQDISRCGQPTCAC</sequence>
<name>A0A5N6ZXA4_9EURO</name>
<keyword evidence="1" id="KW-0732">Signal</keyword>
<protein>
    <submittedName>
        <fullName evidence="2">Uncharacterized protein</fullName>
    </submittedName>
</protein>
<proteinExistence type="predicted"/>
<organism evidence="2 3">
    <name type="scientific">Aspergillus caelatus</name>
    <dbReference type="NCBI Taxonomy" id="61420"/>
    <lineage>
        <taxon>Eukaryota</taxon>
        <taxon>Fungi</taxon>
        <taxon>Dikarya</taxon>
        <taxon>Ascomycota</taxon>
        <taxon>Pezizomycotina</taxon>
        <taxon>Eurotiomycetes</taxon>
        <taxon>Eurotiomycetidae</taxon>
        <taxon>Eurotiales</taxon>
        <taxon>Aspergillaceae</taxon>
        <taxon>Aspergillus</taxon>
        <taxon>Aspergillus subgen. Circumdati</taxon>
    </lineage>
</organism>
<reference evidence="2 3" key="1">
    <citation type="submission" date="2019-04" db="EMBL/GenBank/DDBJ databases">
        <title>Friends and foes A comparative genomics studyof 23 Aspergillus species from section Flavi.</title>
        <authorList>
            <consortium name="DOE Joint Genome Institute"/>
            <person name="Kjaerbolling I."/>
            <person name="Vesth T."/>
            <person name="Frisvad J.C."/>
            <person name="Nybo J.L."/>
            <person name="Theobald S."/>
            <person name="Kildgaard S."/>
            <person name="Isbrandt T."/>
            <person name="Kuo A."/>
            <person name="Sato A."/>
            <person name="Lyhne E.K."/>
            <person name="Kogle M.E."/>
            <person name="Wiebenga A."/>
            <person name="Kun R.S."/>
            <person name="Lubbers R.J."/>
            <person name="Makela M.R."/>
            <person name="Barry K."/>
            <person name="Chovatia M."/>
            <person name="Clum A."/>
            <person name="Daum C."/>
            <person name="Haridas S."/>
            <person name="He G."/>
            <person name="LaButti K."/>
            <person name="Lipzen A."/>
            <person name="Mondo S."/>
            <person name="Riley R."/>
            <person name="Salamov A."/>
            <person name="Simmons B.A."/>
            <person name="Magnuson J.K."/>
            <person name="Henrissat B."/>
            <person name="Mortensen U.H."/>
            <person name="Larsen T.O."/>
            <person name="Devries R.P."/>
            <person name="Grigoriev I.V."/>
            <person name="Machida M."/>
            <person name="Baker S.E."/>
            <person name="Andersen M.R."/>
        </authorList>
    </citation>
    <scope>NUCLEOTIDE SEQUENCE [LARGE SCALE GENOMIC DNA]</scope>
    <source>
        <strain evidence="2 3">CBS 763.97</strain>
    </source>
</reference>
<accession>A0A5N6ZXA4</accession>
<dbReference type="GeneID" id="43652431"/>
<dbReference type="AlphaFoldDB" id="A0A5N6ZXA4"/>
<evidence type="ECO:0000256" key="1">
    <source>
        <dbReference type="SAM" id="SignalP"/>
    </source>
</evidence>